<proteinExistence type="predicted"/>
<dbReference type="AlphaFoldDB" id="A0AAD5U4N7"/>
<dbReference type="InterPro" id="IPR000198">
    <property type="entry name" value="RhoGAP_dom"/>
</dbReference>
<dbReference type="SUPFAM" id="SSF103657">
    <property type="entry name" value="BAR/IMD domain-like"/>
    <property type="match status" value="1"/>
</dbReference>
<dbReference type="GO" id="GO:0005737">
    <property type="term" value="C:cytoplasm"/>
    <property type="evidence" value="ECO:0007669"/>
    <property type="project" value="TreeGrafter"/>
</dbReference>
<dbReference type="CDD" id="cd00159">
    <property type="entry name" value="RhoGAP"/>
    <property type="match status" value="1"/>
</dbReference>
<evidence type="ECO:0000259" key="3">
    <source>
        <dbReference type="PROSITE" id="PS50238"/>
    </source>
</evidence>
<dbReference type="Proteomes" id="UP001211065">
    <property type="component" value="Unassembled WGS sequence"/>
</dbReference>
<keyword evidence="5" id="KW-1185">Reference proteome</keyword>
<feature type="domain" description="Rho-GAP" evidence="3">
    <location>
        <begin position="288"/>
        <end position="503"/>
    </location>
</feature>
<dbReference type="GO" id="GO:0005096">
    <property type="term" value="F:GTPase activator activity"/>
    <property type="evidence" value="ECO:0007669"/>
    <property type="project" value="UniProtKB-KW"/>
</dbReference>
<evidence type="ECO:0000313" key="5">
    <source>
        <dbReference type="Proteomes" id="UP001211065"/>
    </source>
</evidence>
<dbReference type="EMBL" id="JADGJW010000161">
    <property type="protein sequence ID" value="KAJ3222747.1"/>
    <property type="molecule type" value="Genomic_DNA"/>
</dbReference>
<evidence type="ECO:0000256" key="1">
    <source>
        <dbReference type="ARBA" id="ARBA00022468"/>
    </source>
</evidence>
<dbReference type="InterPro" id="IPR050729">
    <property type="entry name" value="Rho-GAP"/>
</dbReference>
<organism evidence="4 5">
    <name type="scientific">Clydaea vesicula</name>
    <dbReference type="NCBI Taxonomy" id="447962"/>
    <lineage>
        <taxon>Eukaryota</taxon>
        <taxon>Fungi</taxon>
        <taxon>Fungi incertae sedis</taxon>
        <taxon>Chytridiomycota</taxon>
        <taxon>Chytridiomycota incertae sedis</taxon>
        <taxon>Chytridiomycetes</taxon>
        <taxon>Lobulomycetales</taxon>
        <taxon>Lobulomycetaceae</taxon>
        <taxon>Clydaea</taxon>
    </lineage>
</organism>
<feature type="region of interest" description="Disordered" evidence="2">
    <location>
        <begin position="560"/>
        <end position="596"/>
    </location>
</feature>
<dbReference type="InterPro" id="IPR027267">
    <property type="entry name" value="AH/BAR_dom_sf"/>
</dbReference>
<dbReference type="Pfam" id="PF00620">
    <property type="entry name" value="RhoGAP"/>
    <property type="match status" value="1"/>
</dbReference>
<protein>
    <recommendedName>
        <fullName evidence="3">Rho-GAP domain-containing protein</fullName>
    </recommendedName>
</protein>
<dbReference type="PANTHER" id="PTHR23176">
    <property type="entry name" value="RHO/RAC/CDC GTPASE-ACTIVATING PROTEIN"/>
    <property type="match status" value="1"/>
</dbReference>
<dbReference type="PANTHER" id="PTHR23176:SF129">
    <property type="entry name" value="RHO GTPASE ACTIVATING PROTEIN AT 16F, ISOFORM E-RELATED"/>
    <property type="match status" value="1"/>
</dbReference>
<dbReference type="SMART" id="SM00324">
    <property type="entry name" value="RhoGAP"/>
    <property type="match status" value="1"/>
</dbReference>
<comment type="caution">
    <text evidence="4">The sequence shown here is derived from an EMBL/GenBank/DDBJ whole genome shotgun (WGS) entry which is preliminary data.</text>
</comment>
<sequence>MATAPTAKLNNDILVDDTSFIFQGYNTLKQHNIYFKKRAEIEKEYALKLTQLHDSLCAEAPSNFFQEQSSYINFIQSNKFMINYHNKLNVLANELYTSLTMKKTQYKEKLTEIVTLYKRISKRYNELRFVVTENKRYEFFKKHAQYLSSENEGPASASKTVKLQQETKALDISYRQSLQTADDCRIEYLEFIDRTTSVCKNNALLKIFEKDRITTTRSFDRFLDLEIECSKQREAEFQKLKSQVEMIDVEGDIEKIFKIFSDKWPKVSKPVYNHPNYSAPLSSMVFNVPIEFTFKQTGRAIPPILELCVNAIEKRGLDKEGIYRLSGKQKELFDLRQQMEVDCSLPNLLDENIWDINVIAGLIKWYIRELPEPLFPFPVIDRLDYQKDNSTPEEKIHLLRSLYRNINGPKQNVVKFFINHLYNITQNSEKNKMNAQNLSVLFGPMIFQSSESLNSLESSINSTSSLNKSDSSSGGFSLFGSKKNNDNTSNSKEFLYNNNPNFLLSQQAELYKNDTALEDLINYKDKIFAELKQPKAQQRFESIQNQQPYTEVSKVSIETQYPTQLQSSPSVSPIPPRKESSAIPRRGDSLANSPTPVNVQKEDIIFKQPTQLDSIALEVKPREESLSKNLTVPSRKNSQNWKSNAEMLDNISTSNGSATGHPSTRNLNDIIE</sequence>
<dbReference type="SUPFAM" id="SSF48350">
    <property type="entry name" value="GTPase activation domain, GAP"/>
    <property type="match status" value="1"/>
</dbReference>
<feature type="compositionally biased region" description="Polar residues" evidence="2">
    <location>
        <begin position="560"/>
        <end position="571"/>
    </location>
</feature>
<dbReference type="InterPro" id="IPR008936">
    <property type="entry name" value="Rho_GTPase_activation_prot"/>
</dbReference>
<evidence type="ECO:0000313" key="4">
    <source>
        <dbReference type="EMBL" id="KAJ3222747.1"/>
    </source>
</evidence>
<feature type="region of interest" description="Disordered" evidence="2">
    <location>
        <begin position="652"/>
        <end position="672"/>
    </location>
</feature>
<feature type="compositionally biased region" description="Basic and acidic residues" evidence="2">
    <location>
        <begin position="576"/>
        <end position="588"/>
    </location>
</feature>
<reference evidence="4" key="1">
    <citation type="submission" date="2020-05" db="EMBL/GenBank/DDBJ databases">
        <title>Phylogenomic resolution of chytrid fungi.</title>
        <authorList>
            <person name="Stajich J.E."/>
            <person name="Amses K."/>
            <person name="Simmons R."/>
            <person name="Seto K."/>
            <person name="Myers J."/>
            <person name="Bonds A."/>
            <person name="Quandt C.A."/>
            <person name="Barry K."/>
            <person name="Liu P."/>
            <person name="Grigoriev I."/>
            <person name="Longcore J.E."/>
            <person name="James T.Y."/>
        </authorList>
    </citation>
    <scope>NUCLEOTIDE SEQUENCE</scope>
    <source>
        <strain evidence="4">JEL0476</strain>
    </source>
</reference>
<name>A0AAD5U4N7_9FUNG</name>
<dbReference type="GO" id="GO:0007165">
    <property type="term" value="P:signal transduction"/>
    <property type="evidence" value="ECO:0007669"/>
    <property type="project" value="InterPro"/>
</dbReference>
<dbReference type="Gene3D" id="1.20.1270.60">
    <property type="entry name" value="Arfaptin homology (AH) domain/BAR domain"/>
    <property type="match status" value="1"/>
</dbReference>
<evidence type="ECO:0000256" key="2">
    <source>
        <dbReference type="SAM" id="MobiDB-lite"/>
    </source>
</evidence>
<dbReference type="Gene3D" id="1.10.555.10">
    <property type="entry name" value="Rho GTPase activation protein"/>
    <property type="match status" value="1"/>
</dbReference>
<accession>A0AAD5U4N7</accession>
<keyword evidence="1" id="KW-0343">GTPase activation</keyword>
<dbReference type="PROSITE" id="PS50238">
    <property type="entry name" value="RHOGAP"/>
    <property type="match status" value="1"/>
</dbReference>
<gene>
    <name evidence="4" type="ORF">HK099_001962</name>
</gene>